<dbReference type="InParanoid" id="A0A1X7UWC9"/>
<name>A0A1X7UWC9_AMPQE</name>
<dbReference type="EnsemblMetazoa" id="Aqu2.1.32285_001">
    <property type="protein sequence ID" value="Aqu2.1.32285_001"/>
    <property type="gene ID" value="Aqu2.1.32285"/>
</dbReference>
<organism evidence="1">
    <name type="scientific">Amphimedon queenslandica</name>
    <name type="common">Sponge</name>
    <dbReference type="NCBI Taxonomy" id="400682"/>
    <lineage>
        <taxon>Eukaryota</taxon>
        <taxon>Metazoa</taxon>
        <taxon>Porifera</taxon>
        <taxon>Demospongiae</taxon>
        <taxon>Heteroscleromorpha</taxon>
        <taxon>Haplosclerida</taxon>
        <taxon>Niphatidae</taxon>
        <taxon>Amphimedon</taxon>
    </lineage>
</organism>
<evidence type="ECO:0000313" key="1">
    <source>
        <dbReference type="EnsemblMetazoa" id="Aqu2.1.32285_001"/>
    </source>
</evidence>
<dbReference type="AlphaFoldDB" id="A0A1X7UWC9"/>
<reference evidence="1" key="1">
    <citation type="submission" date="2017-05" db="UniProtKB">
        <authorList>
            <consortium name="EnsemblMetazoa"/>
        </authorList>
    </citation>
    <scope>IDENTIFICATION</scope>
</reference>
<proteinExistence type="predicted"/>
<sequence>MENGFAPVLIEINELLENGAIEINGTSVKLNIYIGGDIRWDVSVPKETYLKDKRRTLPQIIECSKQKMSSLKLGVLNQPLIKIDLEQIIPDELHLMLQITDVLLRNLIYAAASKDSSVIQSNETTLNLLIQIIRDCGVTFHRKKKDNLEWTSLRGTDKKKLLQKLPPKIPEVICEEGLVIMKLWEDFNFIYSSINESGGKESDIEISENKVKQWIQNFLSIKLDGHERANITPYMHLMVLRKRMMLPEGIIFQVII</sequence>
<accession>A0A1X7UWC9</accession>
<protein>
    <submittedName>
        <fullName evidence="1">Uncharacterized protein</fullName>
    </submittedName>
</protein>